<dbReference type="Pfam" id="PF21948">
    <property type="entry name" value="LplA-B_cat"/>
    <property type="match status" value="1"/>
</dbReference>
<accession>A0ABU5C4L3</accession>
<gene>
    <name evidence="2" type="ORF">RWE15_06995</name>
</gene>
<name>A0ABU5C4L3_9BACI</name>
<protein>
    <recommendedName>
        <fullName evidence="1">BPL/LPL catalytic domain-containing protein</fullName>
    </recommendedName>
</protein>
<proteinExistence type="predicted"/>
<dbReference type="Proteomes" id="UP001281447">
    <property type="component" value="Unassembled WGS sequence"/>
</dbReference>
<dbReference type="Gene3D" id="3.30.930.10">
    <property type="entry name" value="Bira Bifunctional Protein, Domain 2"/>
    <property type="match status" value="1"/>
</dbReference>
<feature type="domain" description="BPL/LPL catalytic" evidence="1">
    <location>
        <begin position="1"/>
        <end position="88"/>
    </location>
</feature>
<evidence type="ECO:0000313" key="2">
    <source>
        <dbReference type="EMBL" id="MDY0394272.1"/>
    </source>
</evidence>
<evidence type="ECO:0000313" key="3">
    <source>
        <dbReference type="Proteomes" id="UP001281447"/>
    </source>
</evidence>
<dbReference type="SUPFAM" id="SSF55681">
    <property type="entry name" value="Class II aaRS and biotin synthetases"/>
    <property type="match status" value="1"/>
</dbReference>
<organism evidence="2 3">
    <name type="scientific">Tigheibacillus halophilus</name>
    <dbReference type="NCBI Taxonomy" id="361280"/>
    <lineage>
        <taxon>Bacteria</taxon>
        <taxon>Bacillati</taxon>
        <taxon>Bacillota</taxon>
        <taxon>Bacilli</taxon>
        <taxon>Bacillales</taxon>
        <taxon>Bacillaceae</taxon>
        <taxon>Tigheibacillus</taxon>
    </lineage>
</organism>
<keyword evidence="3" id="KW-1185">Reference proteome</keyword>
<reference evidence="2 3" key="1">
    <citation type="submission" date="2023-10" db="EMBL/GenBank/DDBJ databases">
        <title>Virgibacillus halophilus 5B73C genome.</title>
        <authorList>
            <person name="Miliotis G."/>
            <person name="Sengupta P."/>
            <person name="Hameed A."/>
            <person name="Chuvochina M."/>
            <person name="Mcdonagh F."/>
            <person name="Simpson A.C."/>
            <person name="Singh N.K."/>
            <person name="Rekha P.D."/>
            <person name="Raman K."/>
            <person name="Hugenholtz P."/>
            <person name="Venkateswaran K."/>
        </authorList>
    </citation>
    <scope>NUCLEOTIDE SEQUENCE [LARGE SCALE GENOMIC DNA]</scope>
    <source>
        <strain evidence="2 3">5B73C</strain>
    </source>
</reference>
<sequence length="142" mass="15852">MKSLGHIARGDYDLSIGGKKFAGISQRRIKHAAAIQIYLDVSGNSQARAAAVRDFYHVSVHGEVTKFAYPDVLPEKMASLSELLDIDLSVEDMKKRVLTTLQSLSSEIITPPFSEKEMHVFQTRMGQMKKRNEKIMALLSGE</sequence>
<dbReference type="InterPro" id="IPR045864">
    <property type="entry name" value="aa-tRNA-synth_II/BPL/LPL"/>
</dbReference>
<comment type="caution">
    <text evidence="2">The sequence shown here is derived from an EMBL/GenBank/DDBJ whole genome shotgun (WGS) entry which is preliminary data.</text>
</comment>
<dbReference type="EMBL" id="JAWDIP010000003">
    <property type="protein sequence ID" value="MDY0394272.1"/>
    <property type="molecule type" value="Genomic_DNA"/>
</dbReference>
<dbReference type="PROSITE" id="PS51733">
    <property type="entry name" value="BPL_LPL_CATALYTIC"/>
    <property type="match status" value="1"/>
</dbReference>
<evidence type="ECO:0000259" key="1">
    <source>
        <dbReference type="PROSITE" id="PS51733"/>
    </source>
</evidence>
<dbReference type="InterPro" id="IPR004143">
    <property type="entry name" value="BPL_LPL_catalytic"/>
</dbReference>